<evidence type="ECO:0008006" key="3">
    <source>
        <dbReference type="Google" id="ProtNLM"/>
    </source>
</evidence>
<dbReference type="KEGG" id="bmur:ABE28_008900"/>
<protein>
    <recommendedName>
        <fullName evidence="3">DUF5082 domain-containing protein</fullName>
    </recommendedName>
</protein>
<gene>
    <name evidence="1" type="ORF">ABE28_008900</name>
</gene>
<dbReference type="AlphaFoldDB" id="A0A1B3XMM8"/>
<reference evidence="1 2" key="1">
    <citation type="submission" date="2016-08" db="EMBL/GenBank/DDBJ databases">
        <title>Complete genome sequence of Bacillus muralis G25-68, a strain with toxicity to nematodes.</title>
        <authorList>
            <person name="Zheng Z."/>
        </authorList>
    </citation>
    <scope>NUCLEOTIDE SEQUENCE [LARGE SCALE GENOMIC DNA]</scope>
    <source>
        <strain evidence="1 2">G25-68</strain>
    </source>
</reference>
<dbReference type="Proteomes" id="UP000077926">
    <property type="component" value="Chromosome"/>
</dbReference>
<sequence>MSVKTIEMSEVVQEMMNVKTRMDGSIKEAYKQAKVKDAAEREYRKQLAKEILKLKSEGYQATLIGDIARGNCADLKFERDIAKTLYDCAKDSKDVLKAEASMLQTIAKFQTDL</sequence>
<accession>A0A1B3XMM8</accession>
<dbReference type="STRING" id="264697.ABE28_008900"/>
<organism evidence="1 2">
    <name type="scientific">Peribacillus muralis</name>
    <dbReference type="NCBI Taxonomy" id="264697"/>
    <lineage>
        <taxon>Bacteria</taxon>
        <taxon>Bacillati</taxon>
        <taxon>Bacillota</taxon>
        <taxon>Bacilli</taxon>
        <taxon>Bacillales</taxon>
        <taxon>Bacillaceae</taxon>
        <taxon>Peribacillus</taxon>
    </lineage>
</organism>
<name>A0A1B3XMM8_9BACI</name>
<evidence type="ECO:0000313" key="1">
    <source>
        <dbReference type="EMBL" id="AOH54469.1"/>
    </source>
</evidence>
<dbReference type="EMBL" id="CP017080">
    <property type="protein sequence ID" value="AOH54469.1"/>
    <property type="molecule type" value="Genomic_DNA"/>
</dbReference>
<evidence type="ECO:0000313" key="2">
    <source>
        <dbReference type="Proteomes" id="UP000077926"/>
    </source>
</evidence>
<keyword evidence="2" id="KW-1185">Reference proteome</keyword>
<proteinExistence type="predicted"/>